<sequence length="288" mass="31133">MKNQTLAIAFLASTVGAMAGGCSTFQKKDESLLSSTPKKSLLERMPWSKDDDAMPEPYPNPVKLASTWVPDTLTQTGRIPTRGFGARVFFYDEKSRAVPVEGTLTVVGFDETETREDGTPVVKRYEFTPEQFTRHFSQSDLGASYSVWIPWDAVGGKQTRVSLVASFKTKEGKVVQGTPTKVLLPGKKESAEATLAQRYAPEYREWKVAAAGNSKPNSGLTTTTIQRSSPAARSIPESSTAPSYTPPWSVATMKTTTGFDVSMKPDSGMPAEGNSGTAAMPASSKINR</sequence>
<reference evidence="3 4" key="1">
    <citation type="journal article" date="2013" name="Mar. Genomics">
        <title>Expression of sulfatases in Rhodopirellula baltica and the diversity of sulfatases in the genus Rhodopirellula.</title>
        <authorList>
            <person name="Wegner C.E."/>
            <person name="Richter-Heitmann T."/>
            <person name="Klindworth A."/>
            <person name="Klockow C."/>
            <person name="Richter M."/>
            <person name="Achstetter T."/>
            <person name="Glockner F.O."/>
            <person name="Harder J."/>
        </authorList>
    </citation>
    <scope>NUCLEOTIDE SEQUENCE [LARGE SCALE GENOMIC DNA]</scope>
    <source>
        <strain evidence="3 4">SM41</strain>
    </source>
</reference>
<proteinExistence type="predicted"/>
<evidence type="ECO:0000313" key="4">
    <source>
        <dbReference type="Proteomes" id="UP000011885"/>
    </source>
</evidence>
<feature type="region of interest" description="Disordered" evidence="1">
    <location>
        <begin position="213"/>
        <end position="288"/>
    </location>
</feature>
<evidence type="ECO:0000256" key="2">
    <source>
        <dbReference type="SAM" id="SignalP"/>
    </source>
</evidence>
<evidence type="ECO:0000313" key="3">
    <source>
        <dbReference type="EMBL" id="EMI53249.1"/>
    </source>
</evidence>
<feature type="chain" id="PRO_5004072953" evidence="2">
    <location>
        <begin position="20"/>
        <end position="288"/>
    </location>
</feature>
<dbReference type="RefSeq" id="WP_008685728.1">
    <property type="nucleotide sequence ID" value="NZ_ANOH01000366.1"/>
</dbReference>
<dbReference type="OrthoDB" id="282702at2"/>
<name>M5TW42_9BACT</name>
<dbReference type="PATRIC" id="fig|1263870.3.peg.5632"/>
<dbReference type="PROSITE" id="PS51257">
    <property type="entry name" value="PROKAR_LIPOPROTEIN"/>
    <property type="match status" value="1"/>
</dbReference>
<evidence type="ECO:0000256" key="1">
    <source>
        <dbReference type="SAM" id="MobiDB-lite"/>
    </source>
</evidence>
<gene>
    <name evidence="3" type="ORF">RSSM_05317</name>
</gene>
<keyword evidence="2" id="KW-0732">Signal</keyword>
<dbReference type="Proteomes" id="UP000011885">
    <property type="component" value="Unassembled WGS sequence"/>
</dbReference>
<keyword evidence="4" id="KW-1185">Reference proteome</keyword>
<accession>M5TW42</accession>
<feature type="compositionally biased region" description="Polar residues" evidence="1">
    <location>
        <begin position="214"/>
        <end position="243"/>
    </location>
</feature>
<organism evidence="3 4">
    <name type="scientific">Rhodopirellula sallentina SM41</name>
    <dbReference type="NCBI Taxonomy" id="1263870"/>
    <lineage>
        <taxon>Bacteria</taxon>
        <taxon>Pseudomonadati</taxon>
        <taxon>Planctomycetota</taxon>
        <taxon>Planctomycetia</taxon>
        <taxon>Pirellulales</taxon>
        <taxon>Pirellulaceae</taxon>
        <taxon>Rhodopirellula</taxon>
    </lineage>
</organism>
<dbReference type="EMBL" id="ANOH01000366">
    <property type="protein sequence ID" value="EMI53249.1"/>
    <property type="molecule type" value="Genomic_DNA"/>
</dbReference>
<comment type="caution">
    <text evidence="3">The sequence shown here is derived from an EMBL/GenBank/DDBJ whole genome shotgun (WGS) entry which is preliminary data.</text>
</comment>
<protein>
    <submittedName>
        <fullName evidence="3">Signal peptide protein</fullName>
    </submittedName>
</protein>
<feature type="signal peptide" evidence="2">
    <location>
        <begin position="1"/>
        <end position="19"/>
    </location>
</feature>
<dbReference type="AlphaFoldDB" id="M5TW42"/>